<gene>
    <name evidence="7" type="ORF">HU200_014896</name>
</gene>
<protein>
    <recommendedName>
        <fullName evidence="1">protein-serine/threonine phosphatase</fullName>
        <ecNumber evidence="1">3.1.3.16</ecNumber>
    </recommendedName>
</protein>
<evidence type="ECO:0000256" key="5">
    <source>
        <dbReference type="ARBA" id="ARBA00048336"/>
    </source>
</evidence>
<keyword evidence="8" id="KW-1185">Reference proteome</keyword>
<dbReference type="InterPro" id="IPR015655">
    <property type="entry name" value="PP2C"/>
</dbReference>
<comment type="caution">
    <text evidence="7">The sequence shown here is derived from an EMBL/GenBank/DDBJ whole genome shotgun (WGS) entry which is preliminary data.</text>
</comment>
<sequence>MSSVGWGPSSPAALYLSYGMVSLKGRRPALTDAVAAAESFTALSPPMGLDYFAVFDGGHLGAAVGERLRAQLATTIADRIDGELRGETPLFAVASQDVVGWWRTIVQEAFMAVNGGEVVVPGAVVALVLEKYVVVASCGGSKAVLSRGGEHVELASDHRLQMRAQANRAEEKQSVGDAPSVMDMDSTSKAHGNALQATHAFAHRPPPDVMVVERTARDDFLILASDGLWDAVAPAPACALIRRRLVKTPRIPRPREPRLDERGSPTVLAKELAEQAVRAGGHDNVSVVLVLFRDFWARTPWQGN</sequence>
<dbReference type="OrthoDB" id="420076at2759"/>
<comment type="catalytic activity">
    <reaction evidence="5">
        <text>O-phospho-L-threonyl-[protein] + H2O = L-threonyl-[protein] + phosphate</text>
        <dbReference type="Rhea" id="RHEA:47004"/>
        <dbReference type="Rhea" id="RHEA-COMP:11060"/>
        <dbReference type="Rhea" id="RHEA-COMP:11605"/>
        <dbReference type="ChEBI" id="CHEBI:15377"/>
        <dbReference type="ChEBI" id="CHEBI:30013"/>
        <dbReference type="ChEBI" id="CHEBI:43474"/>
        <dbReference type="ChEBI" id="CHEBI:61977"/>
        <dbReference type="EC" id="3.1.3.16"/>
    </reaction>
</comment>
<proteinExistence type="predicted"/>
<evidence type="ECO:0000256" key="4">
    <source>
        <dbReference type="ARBA" id="ARBA00047761"/>
    </source>
</evidence>
<dbReference type="InterPro" id="IPR001932">
    <property type="entry name" value="PPM-type_phosphatase-like_dom"/>
</dbReference>
<reference evidence="7" key="1">
    <citation type="submission" date="2020-07" db="EMBL/GenBank/DDBJ databases">
        <title>Genome sequence and genetic diversity analysis of an under-domesticated orphan crop, white fonio (Digitaria exilis).</title>
        <authorList>
            <person name="Bennetzen J.L."/>
            <person name="Chen S."/>
            <person name="Ma X."/>
            <person name="Wang X."/>
            <person name="Yssel A.E.J."/>
            <person name="Chaluvadi S.R."/>
            <person name="Johnson M."/>
            <person name="Gangashetty P."/>
            <person name="Hamidou F."/>
            <person name="Sanogo M.D."/>
            <person name="Zwaenepoel A."/>
            <person name="Wallace J."/>
            <person name="Van De Peer Y."/>
            <person name="Van Deynze A."/>
        </authorList>
    </citation>
    <scope>NUCLEOTIDE SEQUENCE</scope>
    <source>
        <tissue evidence="7">Leaves</tissue>
    </source>
</reference>
<dbReference type="Gene3D" id="3.60.40.10">
    <property type="entry name" value="PPM-type phosphatase domain"/>
    <property type="match status" value="1"/>
</dbReference>
<evidence type="ECO:0000313" key="8">
    <source>
        <dbReference type="Proteomes" id="UP000636709"/>
    </source>
</evidence>
<dbReference type="Pfam" id="PF00481">
    <property type="entry name" value="PP2C"/>
    <property type="match status" value="1"/>
</dbReference>
<evidence type="ECO:0000259" key="6">
    <source>
        <dbReference type="PROSITE" id="PS51746"/>
    </source>
</evidence>
<keyword evidence="2" id="KW-0378">Hydrolase</keyword>
<dbReference type="Proteomes" id="UP000636709">
    <property type="component" value="Unassembled WGS sequence"/>
</dbReference>
<evidence type="ECO:0000256" key="3">
    <source>
        <dbReference type="ARBA" id="ARBA00022912"/>
    </source>
</evidence>
<dbReference type="GO" id="GO:0004722">
    <property type="term" value="F:protein serine/threonine phosphatase activity"/>
    <property type="evidence" value="ECO:0007669"/>
    <property type="project" value="UniProtKB-EC"/>
</dbReference>
<accession>A0A835KIM1</accession>
<dbReference type="SMART" id="SM00332">
    <property type="entry name" value="PP2Cc"/>
    <property type="match status" value="1"/>
</dbReference>
<keyword evidence="3" id="KW-0904">Protein phosphatase</keyword>
<comment type="catalytic activity">
    <reaction evidence="4">
        <text>O-phospho-L-seryl-[protein] + H2O = L-seryl-[protein] + phosphate</text>
        <dbReference type="Rhea" id="RHEA:20629"/>
        <dbReference type="Rhea" id="RHEA-COMP:9863"/>
        <dbReference type="Rhea" id="RHEA-COMP:11604"/>
        <dbReference type="ChEBI" id="CHEBI:15377"/>
        <dbReference type="ChEBI" id="CHEBI:29999"/>
        <dbReference type="ChEBI" id="CHEBI:43474"/>
        <dbReference type="ChEBI" id="CHEBI:83421"/>
        <dbReference type="EC" id="3.1.3.16"/>
    </reaction>
</comment>
<dbReference type="InterPro" id="IPR036457">
    <property type="entry name" value="PPM-type-like_dom_sf"/>
</dbReference>
<evidence type="ECO:0000256" key="2">
    <source>
        <dbReference type="ARBA" id="ARBA00022801"/>
    </source>
</evidence>
<dbReference type="SUPFAM" id="SSF81606">
    <property type="entry name" value="PP2C-like"/>
    <property type="match status" value="1"/>
</dbReference>
<dbReference type="AlphaFoldDB" id="A0A835KIM1"/>
<feature type="domain" description="PPM-type phosphatase" evidence="6">
    <location>
        <begin position="17"/>
        <end position="292"/>
    </location>
</feature>
<organism evidence="7 8">
    <name type="scientific">Digitaria exilis</name>
    <dbReference type="NCBI Taxonomy" id="1010633"/>
    <lineage>
        <taxon>Eukaryota</taxon>
        <taxon>Viridiplantae</taxon>
        <taxon>Streptophyta</taxon>
        <taxon>Embryophyta</taxon>
        <taxon>Tracheophyta</taxon>
        <taxon>Spermatophyta</taxon>
        <taxon>Magnoliopsida</taxon>
        <taxon>Liliopsida</taxon>
        <taxon>Poales</taxon>
        <taxon>Poaceae</taxon>
        <taxon>PACMAD clade</taxon>
        <taxon>Panicoideae</taxon>
        <taxon>Panicodae</taxon>
        <taxon>Paniceae</taxon>
        <taxon>Anthephorinae</taxon>
        <taxon>Digitaria</taxon>
    </lineage>
</organism>
<dbReference type="EC" id="3.1.3.16" evidence="1"/>
<dbReference type="CDD" id="cd00143">
    <property type="entry name" value="PP2Cc"/>
    <property type="match status" value="1"/>
</dbReference>
<name>A0A835KIM1_9POAL</name>
<dbReference type="EMBL" id="JACEFO010001600">
    <property type="protein sequence ID" value="KAF8733590.1"/>
    <property type="molecule type" value="Genomic_DNA"/>
</dbReference>
<dbReference type="PROSITE" id="PS51746">
    <property type="entry name" value="PPM_2"/>
    <property type="match status" value="1"/>
</dbReference>
<evidence type="ECO:0000256" key="1">
    <source>
        <dbReference type="ARBA" id="ARBA00013081"/>
    </source>
</evidence>
<dbReference type="PANTHER" id="PTHR47992">
    <property type="entry name" value="PROTEIN PHOSPHATASE"/>
    <property type="match status" value="1"/>
</dbReference>
<evidence type="ECO:0000313" key="7">
    <source>
        <dbReference type="EMBL" id="KAF8733590.1"/>
    </source>
</evidence>